<gene>
    <name evidence="1" type="ORF">WMY93_015484</name>
</gene>
<evidence type="ECO:0000313" key="2">
    <source>
        <dbReference type="Proteomes" id="UP001460270"/>
    </source>
</evidence>
<keyword evidence="2" id="KW-1185">Reference proteome</keyword>
<protein>
    <recommendedName>
        <fullName evidence="3">Secreted protein</fullName>
    </recommendedName>
</protein>
<name>A0AAW0NRD2_9GOBI</name>
<reference evidence="2" key="1">
    <citation type="submission" date="2024-04" db="EMBL/GenBank/DDBJ databases">
        <title>Salinicola lusitanus LLJ914,a marine bacterium isolated from the Okinawa Trough.</title>
        <authorList>
            <person name="Li J."/>
        </authorList>
    </citation>
    <scope>NUCLEOTIDE SEQUENCE [LARGE SCALE GENOMIC DNA]</scope>
</reference>
<organism evidence="1 2">
    <name type="scientific">Mugilogobius chulae</name>
    <name type="common">yellowstripe goby</name>
    <dbReference type="NCBI Taxonomy" id="88201"/>
    <lineage>
        <taxon>Eukaryota</taxon>
        <taxon>Metazoa</taxon>
        <taxon>Chordata</taxon>
        <taxon>Craniata</taxon>
        <taxon>Vertebrata</taxon>
        <taxon>Euteleostomi</taxon>
        <taxon>Actinopterygii</taxon>
        <taxon>Neopterygii</taxon>
        <taxon>Teleostei</taxon>
        <taxon>Neoteleostei</taxon>
        <taxon>Acanthomorphata</taxon>
        <taxon>Gobiaria</taxon>
        <taxon>Gobiiformes</taxon>
        <taxon>Gobioidei</taxon>
        <taxon>Gobiidae</taxon>
        <taxon>Gobionellinae</taxon>
        <taxon>Mugilogobius</taxon>
    </lineage>
</organism>
<dbReference type="EMBL" id="JBBPFD010000011">
    <property type="protein sequence ID" value="KAK7906872.1"/>
    <property type="molecule type" value="Genomic_DNA"/>
</dbReference>
<dbReference type="AlphaFoldDB" id="A0AAW0NRD2"/>
<evidence type="ECO:0000313" key="1">
    <source>
        <dbReference type="EMBL" id="KAK7906872.1"/>
    </source>
</evidence>
<dbReference type="Proteomes" id="UP001460270">
    <property type="component" value="Unassembled WGS sequence"/>
</dbReference>
<sequence>MRRPSLRFSRSHTLFVLQGGAIGWCYAAKRRRRAEWWYKKGSDSYTHWADNHAVERLHFSYVPLGQGLPPSTHGSLPRPT</sequence>
<accession>A0AAW0NRD2</accession>
<proteinExistence type="predicted"/>
<evidence type="ECO:0008006" key="3">
    <source>
        <dbReference type="Google" id="ProtNLM"/>
    </source>
</evidence>
<comment type="caution">
    <text evidence="1">The sequence shown here is derived from an EMBL/GenBank/DDBJ whole genome shotgun (WGS) entry which is preliminary data.</text>
</comment>